<feature type="coiled-coil region" evidence="1">
    <location>
        <begin position="194"/>
        <end position="221"/>
    </location>
</feature>
<evidence type="ECO:0000313" key="3">
    <source>
        <dbReference type="EMBL" id="WGK91334.1"/>
    </source>
</evidence>
<feature type="chain" id="PRO_5046841402" description="Lipoprotein" evidence="2">
    <location>
        <begin position="24"/>
        <end position="302"/>
    </location>
</feature>
<organism evidence="3 4">
    <name type="scientific">Pseudomonas migulae</name>
    <dbReference type="NCBI Taxonomy" id="78543"/>
    <lineage>
        <taxon>Bacteria</taxon>
        <taxon>Pseudomonadati</taxon>
        <taxon>Pseudomonadota</taxon>
        <taxon>Gammaproteobacteria</taxon>
        <taxon>Pseudomonadales</taxon>
        <taxon>Pseudomonadaceae</taxon>
        <taxon>Pseudomonas</taxon>
    </lineage>
</organism>
<name>A0ABY8MW77_9PSED</name>
<feature type="signal peptide" evidence="2">
    <location>
        <begin position="1"/>
        <end position="23"/>
    </location>
</feature>
<protein>
    <recommendedName>
        <fullName evidence="5">Lipoprotein</fullName>
    </recommendedName>
</protein>
<keyword evidence="4" id="KW-1185">Reference proteome</keyword>
<reference evidence="3 4" key="1">
    <citation type="submission" date="2022-03" db="EMBL/GenBank/DDBJ databases">
        <title>Plant growth promoting endophytes with ACC deaminase activity.</title>
        <authorList>
            <person name="Charles T."/>
            <person name="Van Dyk A."/>
            <person name="Cheng J."/>
            <person name="Heil J."/>
        </authorList>
    </citation>
    <scope>NUCLEOTIDE SEQUENCE [LARGE SCALE GENOMIC DNA]</scope>
    <source>
        <strain evidence="3 4">8R6</strain>
    </source>
</reference>
<evidence type="ECO:0000256" key="2">
    <source>
        <dbReference type="SAM" id="SignalP"/>
    </source>
</evidence>
<sequence>MKPSAKIPLIFILSLLSAGCATYKNTRVLEAEERVVIYSEKPKGAGANAETIKIMCPEPSPDALKTLAASASIEKQEVATLAAAYSEAAANIGLRTHTIQLLRDQLFSICQAYANEGITPTAYQMMLTRNQRNTVALMTIEQLTGVLRGPTATLGGSAAIGPNQKLKALNEKLKAEAEADYTKLSADEKAKPEGVALKKKIDEYTKAIDETEKAIVSATASAESKPDAGRQLDAASFEKVATAVQQIALKVLEQDDSFYVCLDSYQTFKSAGLEMPPSLAAKCDLVFTTTKPAAVAPAPPQL</sequence>
<dbReference type="PROSITE" id="PS51257">
    <property type="entry name" value="PROKAR_LIPOPROTEIN"/>
    <property type="match status" value="1"/>
</dbReference>
<evidence type="ECO:0000313" key="4">
    <source>
        <dbReference type="Proteomes" id="UP001243713"/>
    </source>
</evidence>
<dbReference type="EMBL" id="CP093428">
    <property type="protein sequence ID" value="WGK91334.1"/>
    <property type="molecule type" value="Genomic_DNA"/>
</dbReference>
<proteinExistence type="predicted"/>
<gene>
    <name evidence="3" type="ORF">MOQ58_03860</name>
</gene>
<evidence type="ECO:0000256" key="1">
    <source>
        <dbReference type="SAM" id="Coils"/>
    </source>
</evidence>
<dbReference type="RefSeq" id="WP_280162917.1">
    <property type="nucleotide sequence ID" value="NZ_CP093428.1"/>
</dbReference>
<accession>A0ABY8MW77</accession>
<dbReference type="Proteomes" id="UP001243713">
    <property type="component" value="Chromosome"/>
</dbReference>
<evidence type="ECO:0008006" key="5">
    <source>
        <dbReference type="Google" id="ProtNLM"/>
    </source>
</evidence>
<keyword evidence="1" id="KW-0175">Coiled coil</keyword>
<keyword evidence="2" id="KW-0732">Signal</keyword>